<dbReference type="PROSITE" id="PS50531">
    <property type="entry name" value="HTH_IS21"/>
    <property type="match status" value="1"/>
</dbReference>
<name>A0ABT6XZL4_ALISE</name>
<evidence type="ECO:0000256" key="1">
    <source>
        <dbReference type="ARBA" id="ARBA00009277"/>
    </source>
</evidence>
<evidence type="ECO:0000256" key="3">
    <source>
        <dbReference type="ARBA" id="ARBA00023125"/>
    </source>
</evidence>
<comment type="similarity">
    <text evidence="1">Belongs to the transposase IS21/IS408/IS1162 family.</text>
</comment>
<protein>
    <submittedName>
        <fullName evidence="7">IS21 family transposase</fullName>
    </submittedName>
</protein>
<keyword evidence="3" id="KW-0238">DNA-binding</keyword>
<dbReference type="RefSeq" id="WP_283203984.1">
    <property type="nucleotide sequence ID" value="NZ_JASGCB010000016.1"/>
</dbReference>
<dbReference type="InterPro" id="IPR001584">
    <property type="entry name" value="Integrase_cat-core"/>
</dbReference>
<dbReference type="Proteomes" id="UP001529245">
    <property type="component" value="Unassembled WGS sequence"/>
</dbReference>
<keyword evidence="8" id="KW-1185">Reference proteome</keyword>
<proteinExistence type="inferred from homology"/>
<dbReference type="EMBL" id="JASGCB010000016">
    <property type="protein sequence ID" value="MDI9260531.1"/>
    <property type="molecule type" value="Genomic_DNA"/>
</dbReference>
<keyword evidence="2" id="KW-0815">Transposition</keyword>
<dbReference type="PROSITE" id="PS50994">
    <property type="entry name" value="INTEGRASE"/>
    <property type="match status" value="1"/>
</dbReference>
<gene>
    <name evidence="7" type="primary">istA</name>
    <name evidence="7" type="ORF">QID03_10060</name>
</gene>
<feature type="domain" description="Integrase catalytic" evidence="6">
    <location>
        <begin position="112"/>
        <end position="286"/>
    </location>
</feature>
<dbReference type="NCBIfam" id="NF033546">
    <property type="entry name" value="transpos_IS21"/>
    <property type="match status" value="1"/>
</dbReference>
<sequence>MLKGGSIMNLHVLRDQGKSIRQIAAETGYSRNTVRKYLRHPNAGSFHGRRKRGSKLDPFKPVIETWMREGLYNCEVIYERLQALGYQGGRTLIKDFVRPHRPPRPVQAKRRYETPPGAQAQVDWGMVEYTDVYGVRRKLAVFVMVLSYSRMMYVEFTPRCDVHHFLRCTIHALEYFGGVPTVALTDRMKTVLLEMEDGHRPKWHPLFEDFALTVGLYPRVCKPRRPQTKGKVERMIDYVKEHFWPLRPFTDWDDLNRQSLAWCERVSRRIHGTTGERPCDRMLRERLRPLPEPERLEKFLEEERRVSLDGFISYDGVRYGVPWAYSGRTVKVRHRRNEIEIWCEGVCIAKHSTGHRVGSTVPLEGQYDGWSASNGQIRPRPVAFQVPVDEVETRPLSWYEALVEVSACCNSTRSGTSWSA</sequence>
<evidence type="ECO:0000313" key="8">
    <source>
        <dbReference type="Proteomes" id="UP001529245"/>
    </source>
</evidence>
<evidence type="ECO:0000313" key="7">
    <source>
        <dbReference type="EMBL" id="MDI9260531.1"/>
    </source>
</evidence>
<dbReference type="Gene3D" id="1.10.10.60">
    <property type="entry name" value="Homeodomain-like"/>
    <property type="match status" value="1"/>
</dbReference>
<dbReference type="Gene3D" id="3.30.420.10">
    <property type="entry name" value="Ribonuclease H-like superfamily/Ribonuclease H"/>
    <property type="match status" value="1"/>
</dbReference>
<dbReference type="InterPro" id="IPR012337">
    <property type="entry name" value="RNaseH-like_sf"/>
</dbReference>
<dbReference type="InterPro" id="IPR036397">
    <property type="entry name" value="RNaseH_sf"/>
</dbReference>
<dbReference type="Pfam" id="PF00665">
    <property type="entry name" value="rve"/>
    <property type="match status" value="1"/>
</dbReference>
<dbReference type="InterPro" id="IPR017894">
    <property type="entry name" value="HTH_IS21_transposase_type"/>
</dbReference>
<dbReference type="InterPro" id="IPR054353">
    <property type="entry name" value="IstA-like_C"/>
</dbReference>
<dbReference type="Pfam" id="PF22483">
    <property type="entry name" value="Mu-transpos_C_2"/>
    <property type="match status" value="1"/>
</dbReference>
<reference evidence="7 8" key="1">
    <citation type="submission" date="2023-04" db="EMBL/GenBank/DDBJ databases">
        <title>A. sendaiensis sub sp. chiapanensis a novel subspecie with specific adaptation in bacterial cell wall isolated from an active volcano.</title>
        <authorList>
            <person name="Alvarez Gutierrez P.E."/>
            <person name="Ortiz Cortes L.Y."/>
        </authorList>
    </citation>
    <scope>NUCLEOTIDE SEQUENCE [LARGE SCALE GENOMIC DNA]</scope>
    <source>
        <strain evidence="7 8">PA2</strain>
    </source>
</reference>
<dbReference type="PANTHER" id="PTHR35004:SF6">
    <property type="entry name" value="TRANSPOSASE"/>
    <property type="match status" value="1"/>
</dbReference>
<comment type="caution">
    <text evidence="7">The sequence shown here is derived from an EMBL/GenBank/DDBJ whole genome shotgun (WGS) entry which is preliminary data.</text>
</comment>
<feature type="domain" description="HTH IS21-type" evidence="5">
    <location>
        <begin position="5"/>
        <end position="67"/>
    </location>
</feature>
<evidence type="ECO:0000256" key="4">
    <source>
        <dbReference type="ARBA" id="ARBA00023172"/>
    </source>
</evidence>
<keyword evidence="4" id="KW-0233">DNA recombination</keyword>
<dbReference type="PANTHER" id="PTHR35004">
    <property type="entry name" value="TRANSPOSASE RV3428C-RELATED"/>
    <property type="match status" value="1"/>
</dbReference>
<accession>A0ABT6XZL4</accession>
<evidence type="ECO:0000259" key="5">
    <source>
        <dbReference type="PROSITE" id="PS50531"/>
    </source>
</evidence>
<evidence type="ECO:0000256" key="2">
    <source>
        <dbReference type="ARBA" id="ARBA00022578"/>
    </source>
</evidence>
<evidence type="ECO:0000259" key="6">
    <source>
        <dbReference type="PROSITE" id="PS50994"/>
    </source>
</evidence>
<organism evidence="7 8">
    <name type="scientific">Alicyclobacillus sendaiensis PA2</name>
    <dbReference type="NCBI Taxonomy" id="3029425"/>
    <lineage>
        <taxon>Bacteria</taxon>
        <taxon>Bacillati</taxon>
        <taxon>Bacillota</taxon>
        <taxon>Bacilli</taxon>
        <taxon>Bacillales</taxon>
        <taxon>Alicyclobacillaceae</taxon>
        <taxon>Alicyclobacillus</taxon>
    </lineage>
</organism>
<dbReference type="SUPFAM" id="SSF53098">
    <property type="entry name" value="Ribonuclease H-like"/>
    <property type="match status" value="1"/>
</dbReference>